<proteinExistence type="predicted"/>
<dbReference type="EMBL" id="KZ825168">
    <property type="protein sequence ID" value="PYI16510.1"/>
    <property type="molecule type" value="Genomic_DNA"/>
</dbReference>
<dbReference type="Proteomes" id="UP000249829">
    <property type="component" value="Unassembled WGS sequence"/>
</dbReference>
<protein>
    <submittedName>
        <fullName evidence="2">Uncharacterized protein</fullName>
    </submittedName>
</protein>
<keyword evidence="3" id="KW-1185">Reference proteome</keyword>
<evidence type="ECO:0000313" key="2">
    <source>
        <dbReference type="EMBL" id="PYI16510.1"/>
    </source>
</evidence>
<feature type="compositionally biased region" description="Low complexity" evidence="1">
    <location>
        <begin position="98"/>
        <end position="116"/>
    </location>
</feature>
<reference evidence="2 3" key="1">
    <citation type="submission" date="2018-02" db="EMBL/GenBank/DDBJ databases">
        <title>The genomes of Aspergillus section Nigri reveals drivers in fungal speciation.</title>
        <authorList>
            <consortium name="DOE Joint Genome Institute"/>
            <person name="Vesth T.C."/>
            <person name="Nybo J."/>
            <person name="Theobald S."/>
            <person name="Brandl J."/>
            <person name="Frisvad J.C."/>
            <person name="Nielsen K.F."/>
            <person name="Lyhne E.K."/>
            <person name="Kogle M.E."/>
            <person name="Kuo A."/>
            <person name="Riley R."/>
            <person name="Clum A."/>
            <person name="Nolan M."/>
            <person name="Lipzen A."/>
            <person name="Salamov A."/>
            <person name="Henrissat B."/>
            <person name="Wiebenga A."/>
            <person name="De vries R.P."/>
            <person name="Grigoriev I.V."/>
            <person name="Mortensen U.H."/>
            <person name="Andersen M.R."/>
            <person name="Baker S.E."/>
        </authorList>
    </citation>
    <scope>NUCLEOTIDE SEQUENCE [LARGE SCALE GENOMIC DNA]</scope>
    <source>
        <strain evidence="2 3">CBS 115571</strain>
    </source>
</reference>
<gene>
    <name evidence="2" type="ORF">BO99DRAFT_218924</name>
</gene>
<feature type="region of interest" description="Disordered" evidence="1">
    <location>
        <begin position="88"/>
        <end position="116"/>
    </location>
</feature>
<sequence>MGLLPHEDGNMVESSSSLLSTNYQAVSSMQMGNQRDLRSNSARSATLGPMSFPVASGSFHLLSLRSTVGVEMLSRCIRIAFAASKKRKASAPDGGEGPSVRLRSSSLLGSTPPSLSQNRGYIKSPSLLATFFFLPFLHHDSTHLLISSSTYLPTRSVLTDNT</sequence>
<accession>A0A2V5HK23</accession>
<evidence type="ECO:0000313" key="3">
    <source>
        <dbReference type="Proteomes" id="UP000249829"/>
    </source>
</evidence>
<organism evidence="2 3">
    <name type="scientific">Aspergillus violaceofuscus (strain CBS 115571)</name>
    <dbReference type="NCBI Taxonomy" id="1450538"/>
    <lineage>
        <taxon>Eukaryota</taxon>
        <taxon>Fungi</taxon>
        <taxon>Dikarya</taxon>
        <taxon>Ascomycota</taxon>
        <taxon>Pezizomycotina</taxon>
        <taxon>Eurotiomycetes</taxon>
        <taxon>Eurotiomycetidae</taxon>
        <taxon>Eurotiales</taxon>
        <taxon>Aspergillaceae</taxon>
        <taxon>Aspergillus</taxon>
    </lineage>
</organism>
<name>A0A2V5HK23_ASPV1</name>
<evidence type="ECO:0000256" key="1">
    <source>
        <dbReference type="SAM" id="MobiDB-lite"/>
    </source>
</evidence>
<dbReference type="AlphaFoldDB" id="A0A2V5HK23"/>